<keyword evidence="2" id="KW-1185">Reference proteome</keyword>
<dbReference type="Proteomes" id="UP000187406">
    <property type="component" value="Unassembled WGS sequence"/>
</dbReference>
<gene>
    <name evidence="1" type="ORF">CFOL_v3_23162</name>
</gene>
<protein>
    <submittedName>
        <fullName evidence="1">Uncharacterized protein</fullName>
    </submittedName>
</protein>
<proteinExistence type="predicted"/>
<sequence>LDRNQLLDKVHHHRSLQILAKLPLIPGTLSKRGFCLWKPLSDNCQQVLPLSFWHLGYYPFENLHTCVCQEKAVCSDLNSLSVLEQENAPKASEQGPHHIMSHL</sequence>
<evidence type="ECO:0000313" key="1">
    <source>
        <dbReference type="EMBL" id="GAV79699.1"/>
    </source>
</evidence>
<evidence type="ECO:0000313" key="2">
    <source>
        <dbReference type="Proteomes" id="UP000187406"/>
    </source>
</evidence>
<accession>A0A1Q3CHK0</accession>
<dbReference type="EMBL" id="BDDD01002024">
    <property type="protein sequence ID" value="GAV79699.1"/>
    <property type="molecule type" value="Genomic_DNA"/>
</dbReference>
<organism evidence="1 2">
    <name type="scientific">Cephalotus follicularis</name>
    <name type="common">Albany pitcher plant</name>
    <dbReference type="NCBI Taxonomy" id="3775"/>
    <lineage>
        <taxon>Eukaryota</taxon>
        <taxon>Viridiplantae</taxon>
        <taxon>Streptophyta</taxon>
        <taxon>Embryophyta</taxon>
        <taxon>Tracheophyta</taxon>
        <taxon>Spermatophyta</taxon>
        <taxon>Magnoliopsida</taxon>
        <taxon>eudicotyledons</taxon>
        <taxon>Gunneridae</taxon>
        <taxon>Pentapetalae</taxon>
        <taxon>rosids</taxon>
        <taxon>fabids</taxon>
        <taxon>Oxalidales</taxon>
        <taxon>Cephalotaceae</taxon>
        <taxon>Cephalotus</taxon>
    </lineage>
</organism>
<reference evidence="2" key="1">
    <citation type="submission" date="2016-04" db="EMBL/GenBank/DDBJ databases">
        <title>Cephalotus genome sequencing.</title>
        <authorList>
            <person name="Fukushima K."/>
            <person name="Hasebe M."/>
            <person name="Fang X."/>
        </authorList>
    </citation>
    <scope>NUCLEOTIDE SEQUENCE [LARGE SCALE GENOMIC DNA]</scope>
    <source>
        <strain evidence="2">cv. St1</strain>
    </source>
</reference>
<feature type="non-terminal residue" evidence="1">
    <location>
        <position position="1"/>
    </location>
</feature>
<comment type="caution">
    <text evidence="1">The sequence shown here is derived from an EMBL/GenBank/DDBJ whole genome shotgun (WGS) entry which is preliminary data.</text>
</comment>
<dbReference type="InParanoid" id="A0A1Q3CHK0"/>
<name>A0A1Q3CHK0_CEPFO</name>
<dbReference type="AlphaFoldDB" id="A0A1Q3CHK0"/>